<dbReference type="AlphaFoldDB" id="A0A9N8VMX0"/>
<accession>A0A9N8VMX0</accession>
<name>A0A9N8VMX0_9GLOM</name>
<evidence type="ECO:0000313" key="2">
    <source>
        <dbReference type="Proteomes" id="UP000789759"/>
    </source>
</evidence>
<keyword evidence="2" id="KW-1185">Reference proteome</keyword>
<reference evidence="1" key="1">
    <citation type="submission" date="2021-06" db="EMBL/GenBank/DDBJ databases">
        <authorList>
            <person name="Kallberg Y."/>
            <person name="Tangrot J."/>
            <person name="Rosling A."/>
        </authorList>
    </citation>
    <scope>NUCLEOTIDE SEQUENCE</scope>
    <source>
        <strain evidence="1">FL966</strain>
    </source>
</reference>
<evidence type="ECO:0000313" key="1">
    <source>
        <dbReference type="EMBL" id="CAG8458333.1"/>
    </source>
</evidence>
<proteinExistence type="predicted"/>
<protein>
    <submittedName>
        <fullName evidence="1">12139_t:CDS:1</fullName>
    </submittedName>
</protein>
<sequence length="76" mass="8921">MIDPILEKLMPHFVSEDDSRTINIVFQRSTSGQGKESKNTINSTHVRTFNRVTDMQKLIRQWLTESVETYDYTSVR</sequence>
<gene>
    <name evidence="1" type="ORF">CPELLU_LOCUS500</name>
</gene>
<dbReference type="EMBL" id="CAJVQA010000143">
    <property type="protein sequence ID" value="CAG8458333.1"/>
    <property type="molecule type" value="Genomic_DNA"/>
</dbReference>
<dbReference type="Proteomes" id="UP000789759">
    <property type="component" value="Unassembled WGS sequence"/>
</dbReference>
<organism evidence="1 2">
    <name type="scientific">Cetraspora pellucida</name>
    <dbReference type="NCBI Taxonomy" id="1433469"/>
    <lineage>
        <taxon>Eukaryota</taxon>
        <taxon>Fungi</taxon>
        <taxon>Fungi incertae sedis</taxon>
        <taxon>Mucoromycota</taxon>
        <taxon>Glomeromycotina</taxon>
        <taxon>Glomeromycetes</taxon>
        <taxon>Diversisporales</taxon>
        <taxon>Gigasporaceae</taxon>
        <taxon>Cetraspora</taxon>
    </lineage>
</organism>
<comment type="caution">
    <text evidence="1">The sequence shown here is derived from an EMBL/GenBank/DDBJ whole genome shotgun (WGS) entry which is preliminary data.</text>
</comment>